<dbReference type="EMBL" id="KZ679676">
    <property type="protein sequence ID" value="PTB59809.1"/>
    <property type="molecule type" value="Genomic_DNA"/>
</dbReference>
<dbReference type="GeneID" id="36622823"/>
<dbReference type="Proteomes" id="UP000241690">
    <property type="component" value="Unassembled WGS sequence"/>
</dbReference>
<accession>A0A2T4ARX0</accession>
<dbReference type="AlphaFoldDB" id="A0A2T4ARX0"/>
<dbReference type="RefSeq" id="XP_024779486.1">
    <property type="nucleotide sequence ID" value="XM_024914258.1"/>
</dbReference>
<reference evidence="1 2" key="1">
    <citation type="submission" date="2016-07" db="EMBL/GenBank/DDBJ databases">
        <title>Multiple horizontal gene transfer events from other fungi enriched the ability of initially mycotrophic Trichoderma (Ascomycota) to feed on dead plant biomass.</title>
        <authorList>
            <consortium name="DOE Joint Genome Institute"/>
            <person name="Aerts A."/>
            <person name="Atanasova L."/>
            <person name="Chenthamara K."/>
            <person name="Zhang J."/>
            <person name="Grujic M."/>
            <person name="Henrissat B."/>
            <person name="Kuo A."/>
            <person name="Salamov A."/>
            <person name="Lipzen A."/>
            <person name="Labutti K."/>
            <person name="Barry K."/>
            <person name="Miao Y."/>
            <person name="Rahimi M.J."/>
            <person name="Shen Q."/>
            <person name="Grigoriev I.V."/>
            <person name="Kubicek C.P."/>
            <person name="Druzhinina I.S."/>
        </authorList>
    </citation>
    <scope>NUCLEOTIDE SEQUENCE [LARGE SCALE GENOMIC DNA]</scope>
    <source>
        <strain evidence="1 2">CBS 226.95</strain>
    </source>
</reference>
<keyword evidence="2" id="KW-1185">Reference proteome</keyword>
<gene>
    <name evidence="1" type="ORF">M431DRAFT_315331</name>
</gene>
<proteinExistence type="predicted"/>
<sequence>MRSMCRILFDLSLLYCTYCITIYDITLDHPLLVLVPSKPWILAVVPKVVLSHTKRDAVKEKKQEDQKEGVEAAALVQPQAEILASSPSVGWAVPRQGHLYHWSLRICWRSVTLSGNLLPWAAASGLFPLSGQPRHHLSPLDPASLGRSFYCEDPGPLPHLLALLTNLYSTSLQPASHGTTVLSVFVLVSVSRVLVALCATNTELYIQLTRRTGCGNKIVSPAILSAVRATAARLGAKVWY</sequence>
<protein>
    <submittedName>
        <fullName evidence="1">Uncharacterized protein</fullName>
    </submittedName>
</protein>
<evidence type="ECO:0000313" key="2">
    <source>
        <dbReference type="Proteomes" id="UP000241690"/>
    </source>
</evidence>
<evidence type="ECO:0000313" key="1">
    <source>
        <dbReference type="EMBL" id="PTB59809.1"/>
    </source>
</evidence>
<name>A0A2T4ARX0_TRIHA</name>
<organism evidence="1 2">
    <name type="scientific">Trichoderma harzianum CBS 226.95</name>
    <dbReference type="NCBI Taxonomy" id="983964"/>
    <lineage>
        <taxon>Eukaryota</taxon>
        <taxon>Fungi</taxon>
        <taxon>Dikarya</taxon>
        <taxon>Ascomycota</taxon>
        <taxon>Pezizomycotina</taxon>
        <taxon>Sordariomycetes</taxon>
        <taxon>Hypocreomycetidae</taxon>
        <taxon>Hypocreales</taxon>
        <taxon>Hypocreaceae</taxon>
        <taxon>Trichoderma</taxon>
    </lineage>
</organism>